<evidence type="ECO:0000256" key="1">
    <source>
        <dbReference type="ARBA" id="ARBA00022679"/>
    </source>
</evidence>
<dbReference type="Pfam" id="PF17917">
    <property type="entry name" value="RT_RNaseH"/>
    <property type="match status" value="1"/>
</dbReference>
<accession>A0A225WPE3</accession>
<dbReference type="GO" id="GO:0004519">
    <property type="term" value="F:endonuclease activity"/>
    <property type="evidence" value="ECO:0007669"/>
    <property type="project" value="UniProtKB-KW"/>
</dbReference>
<dbReference type="PANTHER" id="PTHR34072">
    <property type="entry name" value="ENZYMATIC POLYPROTEIN-RELATED"/>
    <property type="match status" value="1"/>
</dbReference>
<evidence type="ECO:0000256" key="5">
    <source>
        <dbReference type="ARBA" id="ARBA00022801"/>
    </source>
</evidence>
<evidence type="ECO:0000256" key="2">
    <source>
        <dbReference type="ARBA" id="ARBA00022695"/>
    </source>
</evidence>
<keyword evidence="6" id="KW-0695">RNA-directed DNA polymerase</keyword>
<keyword evidence="2" id="KW-0548">Nucleotidyltransferase</keyword>
<keyword evidence="9" id="KW-1185">Reference proteome</keyword>
<sequence length="96" mass="11185">MQKWHHYLHGRPFDVYTDNPACSWMLHHPPVSPKMARFLTHFSPFVFTLHHLKGKANVVADALSCPPRDEIDEEKDKEPPLPDVTYKHAQKCCTHQ</sequence>
<dbReference type="AlphaFoldDB" id="A0A225WPE3"/>
<dbReference type="GO" id="GO:0016787">
    <property type="term" value="F:hydrolase activity"/>
    <property type="evidence" value="ECO:0007669"/>
    <property type="project" value="UniProtKB-KW"/>
</dbReference>
<evidence type="ECO:0000256" key="4">
    <source>
        <dbReference type="ARBA" id="ARBA00022759"/>
    </source>
</evidence>
<name>A0A225WPE3_9STRA</name>
<dbReference type="Proteomes" id="UP000198211">
    <property type="component" value="Unassembled WGS sequence"/>
</dbReference>
<dbReference type="OrthoDB" id="111931at2759"/>
<keyword evidence="3" id="KW-0540">Nuclease</keyword>
<keyword evidence="5" id="KW-0378">Hydrolase</keyword>
<feature type="domain" description="Reverse transcriptase RNase H-like" evidence="7">
    <location>
        <begin position="1"/>
        <end position="44"/>
    </location>
</feature>
<evidence type="ECO:0000259" key="7">
    <source>
        <dbReference type="Pfam" id="PF17917"/>
    </source>
</evidence>
<reference evidence="9" key="1">
    <citation type="submission" date="2017-03" db="EMBL/GenBank/DDBJ databases">
        <title>Phytopthora megakarya and P. palmivora, two closely related causual agents of cacao black pod achieved similar genome size and gene model numbers by different mechanisms.</title>
        <authorList>
            <person name="Ali S."/>
            <person name="Shao J."/>
            <person name="Larry D.J."/>
            <person name="Kronmiller B."/>
            <person name="Shen D."/>
            <person name="Strem M.D."/>
            <person name="Melnick R.L."/>
            <person name="Guiltinan M.J."/>
            <person name="Tyler B.M."/>
            <person name="Meinhardt L.W."/>
            <person name="Bailey B.A."/>
        </authorList>
    </citation>
    <scope>NUCLEOTIDE SEQUENCE [LARGE SCALE GENOMIC DNA]</scope>
    <source>
        <strain evidence="9">zdho120</strain>
    </source>
</reference>
<evidence type="ECO:0000313" key="8">
    <source>
        <dbReference type="EMBL" id="OWZ19563.1"/>
    </source>
</evidence>
<proteinExistence type="predicted"/>
<comment type="caution">
    <text evidence="8">The sequence shown here is derived from an EMBL/GenBank/DDBJ whole genome shotgun (WGS) entry which is preliminary data.</text>
</comment>
<organism evidence="8 9">
    <name type="scientific">Phytophthora megakarya</name>
    <dbReference type="NCBI Taxonomy" id="4795"/>
    <lineage>
        <taxon>Eukaryota</taxon>
        <taxon>Sar</taxon>
        <taxon>Stramenopiles</taxon>
        <taxon>Oomycota</taxon>
        <taxon>Peronosporomycetes</taxon>
        <taxon>Peronosporales</taxon>
        <taxon>Peronosporaceae</taxon>
        <taxon>Phytophthora</taxon>
    </lineage>
</organism>
<dbReference type="EMBL" id="NBNE01000427">
    <property type="protein sequence ID" value="OWZ19563.1"/>
    <property type="molecule type" value="Genomic_DNA"/>
</dbReference>
<evidence type="ECO:0000313" key="9">
    <source>
        <dbReference type="Proteomes" id="UP000198211"/>
    </source>
</evidence>
<keyword evidence="4" id="KW-0255">Endonuclease</keyword>
<dbReference type="GO" id="GO:0003964">
    <property type="term" value="F:RNA-directed DNA polymerase activity"/>
    <property type="evidence" value="ECO:0007669"/>
    <property type="project" value="UniProtKB-KW"/>
</dbReference>
<protein>
    <submittedName>
        <fullName evidence="8">DNA/RNA polymerase</fullName>
    </submittedName>
</protein>
<dbReference type="InterPro" id="IPR041373">
    <property type="entry name" value="RT_RNaseH"/>
</dbReference>
<evidence type="ECO:0000256" key="6">
    <source>
        <dbReference type="ARBA" id="ARBA00022918"/>
    </source>
</evidence>
<gene>
    <name evidence="8" type="ORF">PHMEG_0006162</name>
</gene>
<evidence type="ECO:0000256" key="3">
    <source>
        <dbReference type="ARBA" id="ARBA00022722"/>
    </source>
</evidence>
<keyword evidence="1" id="KW-0808">Transferase</keyword>